<gene>
    <name evidence="1" type="primary">SAMT</name>
    <name evidence="1" type="ORF">SDJN03_04562</name>
</gene>
<comment type="caution">
    <text evidence="1">The sequence shown here is derived from an EMBL/GenBank/DDBJ whole genome shotgun (WGS) entry which is preliminary data.</text>
</comment>
<proteinExistence type="predicted"/>
<feature type="non-terminal residue" evidence="1">
    <location>
        <position position="1"/>
    </location>
</feature>
<dbReference type="InterPro" id="IPR005299">
    <property type="entry name" value="MeTrfase_7"/>
</dbReference>
<dbReference type="EMBL" id="JAGKQH010000003">
    <property type="protein sequence ID" value="KAG6603953.1"/>
    <property type="molecule type" value="Genomic_DNA"/>
</dbReference>
<organism evidence="1 2">
    <name type="scientific">Cucurbita argyrosperma subsp. sororia</name>
    <dbReference type="NCBI Taxonomy" id="37648"/>
    <lineage>
        <taxon>Eukaryota</taxon>
        <taxon>Viridiplantae</taxon>
        <taxon>Streptophyta</taxon>
        <taxon>Embryophyta</taxon>
        <taxon>Tracheophyta</taxon>
        <taxon>Spermatophyta</taxon>
        <taxon>Magnoliopsida</taxon>
        <taxon>eudicotyledons</taxon>
        <taxon>Gunneridae</taxon>
        <taxon>Pentapetalae</taxon>
        <taxon>rosids</taxon>
        <taxon>fabids</taxon>
        <taxon>Cucurbitales</taxon>
        <taxon>Cucurbitaceae</taxon>
        <taxon>Cucurbiteae</taxon>
        <taxon>Cucurbita</taxon>
    </lineage>
</organism>
<dbReference type="Pfam" id="PF03492">
    <property type="entry name" value="Methyltransf_7"/>
    <property type="match status" value="1"/>
</dbReference>
<keyword evidence="2" id="KW-1185">Reference proteome</keyword>
<sequence length="363" mass="41178">MEAIKILHTNSGVGHDSYAKNSLLQQKAISIAWPIIKEALQHLCAQNIPTTFAIADLGCASGPNTLMIVSNLIKQLHQLYQNLPKQSLHYQIFFNDLHANDFNLIFRSLPGFLENLKTQIGDDFGPCFFNGVPGSFYGRLFPNKSLHFVHSSSSLHWLSQAPEGMEMENKGNIFIDTTSPPNVIEAYHRQFQKDFSVFLKCRAEEVVAGGGMVHTMLGRTDKEYCYAYQLLNLALKTMVAEGMVEEEKVDRFNMPIFMPTPEDVKAEIQKEGSFIIKRVEVLRTRWNLYNNNNEIDSSTGGVGIGSSYNIANCIRSVIEPIMIPHFGQPIIEELFVRYKKIVKDEMFNKKSEFIFLTVSLIRI</sequence>
<evidence type="ECO:0000313" key="2">
    <source>
        <dbReference type="Proteomes" id="UP000685013"/>
    </source>
</evidence>
<reference evidence="1 2" key="1">
    <citation type="journal article" date="2021" name="Hortic Res">
        <title>The domestication of Cucurbita argyrosperma as revealed by the genome of its wild relative.</title>
        <authorList>
            <person name="Barrera-Redondo J."/>
            <person name="Sanchez-de la Vega G."/>
            <person name="Aguirre-Liguori J.A."/>
            <person name="Castellanos-Morales G."/>
            <person name="Gutierrez-Guerrero Y.T."/>
            <person name="Aguirre-Dugua X."/>
            <person name="Aguirre-Planter E."/>
            <person name="Tenaillon M.I."/>
            <person name="Lira-Saade R."/>
            <person name="Eguiarte L.E."/>
        </authorList>
    </citation>
    <scope>NUCLEOTIDE SEQUENCE [LARGE SCALE GENOMIC DNA]</scope>
    <source>
        <strain evidence="1">JBR-2021</strain>
    </source>
</reference>
<dbReference type="PANTHER" id="PTHR31009">
    <property type="entry name" value="S-ADENOSYL-L-METHIONINE:CARBOXYL METHYLTRANSFERASE FAMILY PROTEIN"/>
    <property type="match status" value="1"/>
</dbReference>
<name>A0AAV6NZA6_9ROSI</name>
<dbReference type="Proteomes" id="UP000685013">
    <property type="component" value="Chromosome 3"/>
</dbReference>
<dbReference type="AlphaFoldDB" id="A0AAV6NZA6"/>
<accession>A0AAV6NZA6</accession>
<dbReference type="GO" id="GO:0008168">
    <property type="term" value="F:methyltransferase activity"/>
    <property type="evidence" value="ECO:0007669"/>
    <property type="project" value="InterPro"/>
</dbReference>
<protein>
    <submittedName>
        <fullName evidence="1">Salicylate carboxymethyltransferase</fullName>
    </submittedName>
</protein>
<evidence type="ECO:0000313" key="1">
    <source>
        <dbReference type="EMBL" id="KAG6603953.1"/>
    </source>
</evidence>